<feature type="compositionally biased region" description="Basic and acidic residues" evidence="1">
    <location>
        <begin position="154"/>
        <end position="167"/>
    </location>
</feature>
<name>A0AAN6PFH7_9PEZI</name>
<dbReference type="InterPro" id="IPR029184">
    <property type="entry name" value="Sas4_dom"/>
</dbReference>
<feature type="compositionally biased region" description="Pro residues" evidence="1">
    <location>
        <begin position="92"/>
        <end position="110"/>
    </location>
</feature>
<feature type="region of interest" description="Disordered" evidence="1">
    <location>
        <begin position="83"/>
        <end position="167"/>
    </location>
</feature>
<dbReference type="EMBL" id="MU854456">
    <property type="protein sequence ID" value="KAK4035072.1"/>
    <property type="molecule type" value="Genomic_DNA"/>
</dbReference>
<organism evidence="3 4">
    <name type="scientific">Parachaetomium inaequale</name>
    <dbReference type="NCBI Taxonomy" id="2588326"/>
    <lineage>
        <taxon>Eukaryota</taxon>
        <taxon>Fungi</taxon>
        <taxon>Dikarya</taxon>
        <taxon>Ascomycota</taxon>
        <taxon>Pezizomycotina</taxon>
        <taxon>Sordariomycetes</taxon>
        <taxon>Sordariomycetidae</taxon>
        <taxon>Sordariales</taxon>
        <taxon>Chaetomiaceae</taxon>
        <taxon>Parachaetomium</taxon>
    </lineage>
</organism>
<feature type="compositionally biased region" description="Low complexity" evidence="1">
    <location>
        <begin position="200"/>
        <end position="226"/>
    </location>
</feature>
<evidence type="ECO:0000256" key="1">
    <source>
        <dbReference type="SAM" id="MobiDB-lite"/>
    </source>
</evidence>
<proteinExistence type="predicted"/>
<feature type="domain" description="Something about silencing protein 4" evidence="2">
    <location>
        <begin position="296"/>
        <end position="390"/>
    </location>
</feature>
<feature type="compositionally biased region" description="Acidic residues" evidence="1">
    <location>
        <begin position="432"/>
        <end position="453"/>
    </location>
</feature>
<dbReference type="GO" id="GO:0033255">
    <property type="term" value="C:SAS acetyltransferase complex"/>
    <property type="evidence" value="ECO:0007669"/>
    <property type="project" value="InterPro"/>
</dbReference>
<dbReference type="Pfam" id="PF15460">
    <property type="entry name" value="SAS4"/>
    <property type="match status" value="1"/>
</dbReference>
<feature type="region of interest" description="Disordered" evidence="1">
    <location>
        <begin position="562"/>
        <end position="584"/>
    </location>
</feature>
<sequence>MAMTTSMTRSRRADGLHLPTPKIANGHRLLANAKDPYAPRPKRQLDAADRDRDFDSIVAKKARFTTGIAVEIPARPSLHARFAKDAADAKPAPAPPKPAIAAPKAPPSHRAPPANGPRTAPGSAQQQPALTKHQEKVANGLKHELNRLKPNAADTKDQGRKLRSQEATRFKSELSAYFPEYDEVIGNDPKETHLLNIDTPIIITPDPSPPNNTDTSTQQLQQQQQQQHHHQPPHPTPTYPIRSYGDALYTDLFDAQRIDFSFLDNNKPHPPAPHPTQLSKPINNPPPQKPTPPPSDPLPDTLFSPAHRKAERLERSIRNTEKGRAQHEKDQIIRLLDGLQGHDWLRVMGVSGITEGKKRAFEPAREHFIRGCEGILGKFRRWAREEKRRRVEMLERRAVVNEEDEEGESEGGDGEGSEEEDGGREVGGCGETLDEEEEEGGDVEGEPPDESDVDASIAKQLREEALAAAAKKKRGKAATTKRATTTARGKAAAAAAAPPLPPQPAESEEAVEPPREFTSFFSKRYQREAALSKNRRKGRKALAWGQPVPEMAEAEFELPFELRDEDTLRSHARKKRRDKRVRST</sequence>
<feature type="compositionally biased region" description="Basic and acidic residues" evidence="1">
    <location>
        <begin position="132"/>
        <end position="147"/>
    </location>
</feature>
<feature type="region of interest" description="Disordered" evidence="1">
    <location>
        <begin position="400"/>
        <end position="519"/>
    </location>
</feature>
<keyword evidence="4" id="KW-1185">Reference proteome</keyword>
<evidence type="ECO:0000259" key="2">
    <source>
        <dbReference type="Pfam" id="PF15460"/>
    </source>
</evidence>
<gene>
    <name evidence="3" type="ORF">C8A01DRAFT_48683</name>
</gene>
<evidence type="ECO:0000313" key="4">
    <source>
        <dbReference type="Proteomes" id="UP001303115"/>
    </source>
</evidence>
<evidence type="ECO:0000313" key="3">
    <source>
        <dbReference type="EMBL" id="KAK4035072.1"/>
    </source>
</evidence>
<feature type="compositionally biased region" description="Basic and acidic residues" evidence="1">
    <location>
        <begin position="43"/>
        <end position="53"/>
    </location>
</feature>
<feature type="compositionally biased region" description="Basic residues" evidence="1">
    <location>
        <begin position="570"/>
        <end position="584"/>
    </location>
</feature>
<accession>A0AAN6PFH7</accession>
<feature type="compositionally biased region" description="Pro residues" evidence="1">
    <location>
        <begin position="283"/>
        <end position="297"/>
    </location>
</feature>
<dbReference type="PANTHER" id="PTHR38422:SF1">
    <property type="entry name" value="SOMETHING ABOUT SILENCING PROTEIN 4"/>
    <property type="match status" value="1"/>
</dbReference>
<dbReference type="Proteomes" id="UP001303115">
    <property type="component" value="Unassembled WGS sequence"/>
</dbReference>
<reference evidence="4" key="1">
    <citation type="journal article" date="2023" name="Mol. Phylogenet. Evol.">
        <title>Genome-scale phylogeny and comparative genomics of the fungal order Sordariales.</title>
        <authorList>
            <person name="Hensen N."/>
            <person name="Bonometti L."/>
            <person name="Westerberg I."/>
            <person name="Brannstrom I.O."/>
            <person name="Guillou S."/>
            <person name="Cros-Aarteil S."/>
            <person name="Calhoun S."/>
            <person name="Haridas S."/>
            <person name="Kuo A."/>
            <person name="Mondo S."/>
            <person name="Pangilinan J."/>
            <person name="Riley R."/>
            <person name="LaButti K."/>
            <person name="Andreopoulos B."/>
            <person name="Lipzen A."/>
            <person name="Chen C."/>
            <person name="Yan M."/>
            <person name="Daum C."/>
            <person name="Ng V."/>
            <person name="Clum A."/>
            <person name="Steindorff A."/>
            <person name="Ohm R.A."/>
            <person name="Martin F."/>
            <person name="Silar P."/>
            <person name="Natvig D.O."/>
            <person name="Lalanne C."/>
            <person name="Gautier V."/>
            <person name="Ament-Velasquez S.L."/>
            <person name="Kruys A."/>
            <person name="Hutchinson M.I."/>
            <person name="Powell A.J."/>
            <person name="Barry K."/>
            <person name="Miller A.N."/>
            <person name="Grigoriev I.V."/>
            <person name="Debuchy R."/>
            <person name="Gladieux P."/>
            <person name="Hiltunen Thoren M."/>
            <person name="Johannesson H."/>
        </authorList>
    </citation>
    <scope>NUCLEOTIDE SEQUENCE [LARGE SCALE GENOMIC DNA]</scope>
    <source>
        <strain evidence="4">CBS 284.82</strain>
    </source>
</reference>
<protein>
    <submittedName>
        <fullName evidence="3">Something about silencing, SAS, complex subunit 4-domain-containing protein</fullName>
    </submittedName>
</protein>
<comment type="caution">
    <text evidence="3">The sequence shown here is derived from an EMBL/GenBank/DDBJ whole genome shotgun (WGS) entry which is preliminary data.</text>
</comment>
<feature type="region of interest" description="Disordered" evidence="1">
    <location>
        <begin position="1"/>
        <end position="53"/>
    </location>
</feature>
<dbReference type="PANTHER" id="PTHR38422">
    <property type="entry name" value="SOMETHING ABOUT SILENCING PROTEIN 4"/>
    <property type="match status" value="1"/>
</dbReference>
<feature type="region of interest" description="Disordered" evidence="1">
    <location>
        <begin position="262"/>
        <end position="303"/>
    </location>
</feature>
<dbReference type="AlphaFoldDB" id="A0AAN6PFH7"/>
<feature type="compositionally biased region" description="Acidic residues" evidence="1">
    <location>
        <begin position="401"/>
        <end position="422"/>
    </location>
</feature>
<dbReference type="GO" id="GO:0004402">
    <property type="term" value="F:histone acetyltransferase activity"/>
    <property type="evidence" value="ECO:0007669"/>
    <property type="project" value="TreeGrafter"/>
</dbReference>
<dbReference type="InterPro" id="IPR038988">
    <property type="entry name" value="Sas4"/>
</dbReference>
<feature type="compositionally biased region" description="Low complexity" evidence="1">
    <location>
        <begin position="477"/>
        <end position="497"/>
    </location>
</feature>
<feature type="region of interest" description="Disordered" evidence="1">
    <location>
        <begin position="200"/>
        <end position="243"/>
    </location>
</feature>